<keyword evidence="4" id="KW-1185">Reference proteome</keyword>
<evidence type="ECO:0000313" key="3">
    <source>
        <dbReference type="EMBL" id="BAX80100.1"/>
    </source>
</evidence>
<evidence type="ECO:0000256" key="1">
    <source>
        <dbReference type="SAM" id="Phobius"/>
    </source>
</evidence>
<keyword evidence="1" id="KW-0812">Transmembrane</keyword>
<dbReference type="SMART" id="SM00014">
    <property type="entry name" value="acidPPc"/>
    <property type="match status" value="1"/>
</dbReference>
<name>A0A1Y1CIJ8_9BACT</name>
<reference evidence="4" key="2">
    <citation type="journal article" date="2020" name="Antonie Van Leeuwenhoek">
        <title>Labilibaculum antarcticum sp. nov., a novel facultative anaerobic, psychrotorelant bacterium isolated from marine sediment of Antarctica.</title>
        <authorList>
            <person name="Watanabe M."/>
            <person name="Kojima H."/>
            <person name="Fukui M."/>
        </authorList>
    </citation>
    <scope>NUCLEOTIDE SEQUENCE [LARGE SCALE GENOMIC DNA]</scope>
    <source>
        <strain evidence="4">SPP2</strain>
    </source>
</reference>
<dbReference type="SUPFAM" id="SSF48317">
    <property type="entry name" value="Acid phosphatase/Vanadium-dependent haloperoxidase"/>
    <property type="match status" value="1"/>
</dbReference>
<dbReference type="InterPro" id="IPR000326">
    <property type="entry name" value="PAP2/HPO"/>
</dbReference>
<dbReference type="CDD" id="cd03395">
    <property type="entry name" value="PAP2_like_4"/>
    <property type="match status" value="1"/>
</dbReference>
<dbReference type="Pfam" id="PF01569">
    <property type="entry name" value="PAP2"/>
    <property type="match status" value="1"/>
</dbReference>
<sequence length="230" mass="26805">METLIQIDKELLLWLNSFHTPFWDVIMMIFTRKEFWIPFYLILLYQIYKFRGKEALWWIIGLVVLVTLCDQISTQLFKNVFERFRPSHDPSLQGMINFVGDYRGGKYGFVSSHATNSFGFAIFSSLLFKNRLYTFFIFTWSLLIIYTRIYLGVHFPGDILGGMLLGLLIGYGVYHLTKWGISKYKLSGPEVGQNLKSIGYKSVWWIIGVASVEVLTICLVVRKLLKYGLF</sequence>
<evidence type="ECO:0000259" key="2">
    <source>
        <dbReference type="SMART" id="SM00014"/>
    </source>
</evidence>
<feature type="transmembrane region" description="Helical" evidence="1">
    <location>
        <begin position="55"/>
        <end position="77"/>
    </location>
</feature>
<dbReference type="OrthoDB" id="9789113at2"/>
<proteinExistence type="predicted"/>
<keyword evidence="1" id="KW-0472">Membrane</keyword>
<dbReference type="InterPro" id="IPR036938">
    <property type="entry name" value="PAP2/HPO_sf"/>
</dbReference>
<dbReference type="AlphaFoldDB" id="A0A1Y1CIJ8"/>
<organism evidence="3 4">
    <name type="scientific">Labilibaculum antarcticum</name>
    <dbReference type="NCBI Taxonomy" id="1717717"/>
    <lineage>
        <taxon>Bacteria</taxon>
        <taxon>Pseudomonadati</taxon>
        <taxon>Bacteroidota</taxon>
        <taxon>Bacteroidia</taxon>
        <taxon>Marinilabiliales</taxon>
        <taxon>Marinifilaceae</taxon>
        <taxon>Labilibaculum</taxon>
    </lineage>
</organism>
<dbReference type="PANTHER" id="PTHR14969">
    <property type="entry name" value="SPHINGOSINE-1-PHOSPHATE PHOSPHOHYDROLASE"/>
    <property type="match status" value="1"/>
</dbReference>
<dbReference type="RefSeq" id="WP_096428974.1">
    <property type="nucleotide sequence ID" value="NZ_AP018042.1"/>
</dbReference>
<feature type="transmembrane region" description="Helical" evidence="1">
    <location>
        <begin position="159"/>
        <end position="177"/>
    </location>
</feature>
<protein>
    <submittedName>
        <fullName evidence="3">Phosphatase PAP2 family protein</fullName>
    </submittedName>
</protein>
<feature type="transmembrane region" description="Helical" evidence="1">
    <location>
        <begin position="22"/>
        <end position="43"/>
    </location>
</feature>
<reference evidence="3 4" key="1">
    <citation type="journal article" date="2018" name="Mar. Genomics">
        <title>Complete genome sequence of Marinifilaceae bacterium strain SPP2, isolated from the Antarctic marine sediment.</title>
        <authorList>
            <person name="Watanabe M."/>
            <person name="Kojima H."/>
            <person name="Fukui M."/>
        </authorList>
    </citation>
    <scope>NUCLEOTIDE SEQUENCE [LARGE SCALE GENOMIC DNA]</scope>
    <source>
        <strain evidence="3 4">SPP2</strain>
    </source>
</reference>
<feature type="transmembrane region" description="Helical" evidence="1">
    <location>
        <begin position="203"/>
        <end position="225"/>
    </location>
</feature>
<keyword evidence="1" id="KW-1133">Transmembrane helix</keyword>
<gene>
    <name evidence="3" type="ORF">ALGA_1726</name>
</gene>
<dbReference type="Proteomes" id="UP000218267">
    <property type="component" value="Chromosome"/>
</dbReference>
<dbReference type="EMBL" id="AP018042">
    <property type="protein sequence ID" value="BAX80100.1"/>
    <property type="molecule type" value="Genomic_DNA"/>
</dbReference>
<evidence type="ECO:0000313" key="4">
    <source>
        <dbReference type="Proteomes" id="UP000218267"/>
    </source>
</evidence>
<feature type="transmembrane region" description="Helical" evidence="1">
    <location>
        <begin position="135"/>
        <end position="153"/>
    </location>
</feature>
<dbReference type="KEGG" id="mbas:ALGA_1726"/>
<feature type="domain" description="Phosphatidic acid phosphatase type 2/haloperoxidase" evidence="2">
    <location>
        <begin position="59"/>
        <end position="174"/>
    </location>
</feature>
<dbReference type="Gene3D" id="1.20.144.10">
    <property type="entry name" value="Phosphatidic acid phosphatase type 2/haloperoxidase"/>
    <property type="match status" value="2"/>
</dbReference>
<accession>A0A1Y1CIJ8</accession>
<feature type="transmembrane region" description="Helical" evidence="1">
    <location>
        <begin position="107"/>
        <end position="128"/>
    </location>
</feature>
<dbReference type="PANTHER" id="PTHR14969:SF13">
    <property type="entry name" value="AT30094P"/>
    <property type="match status" value="1"/>
</dbReference>